<dbReference type="InterPro" id="IPR052722">
    <property type="entry name" value="PgpH_phosphodiesterase"/>
</dbReference>
<dbReference type="SUPFAM" id="SSF109604">
    <property type="entry name" value="HD-domain/PDEase-like"/>
    <property type="match status" value="1"/>
</dbReference>
<dbReference type="Gene3D" id="1.10.3210.10">
    <property type="entry name" value="Hypothetical protein af1432"/>
    <property type="match status" value="1"/>
</dbReference>
<sequence length="706" mass="80234">MSFSDNFSKKAILILNSVLMVVAVLVTFFSITTGSYIREKENIQVGSVATKKYVAPVDTVDTIATERLKEEARDSVSPLYKHNPYVEQESRQDVSDFFNELDSMLLRYDNGESLDSLLQETSFKLPVVLTYSQYVSYNSLSQFDRYTFVDDIQSIIRYVYEQGVTDDGEDKACELAKERISTLSWSDTLKEMASAIMSSAINPNLVIDEESMEASRERKVSEVSDVIIKKNQKIVDEGEVITQDIYDRLELLNLIDNESSDNILPIMGSFIVSAMIFIAVSIYLYSQKRQSIYKPSEMLMLFTIYIITVLVLRLTAHMTNFSPIPTVIFAMLTSILIDLNTALVFNVFVAVIGTFIFNGDMQYALYFVVTGTFSALFMQYTDRRNRIIFVAFGVFLVNFITRFSLALFFESGYSVNLLKDGYYSAIIGVVCLIITIGSLPIWEAVFEANTTIKLLELANPNNELLRKLMIEAPGTYHHSLMVANLAERASLDIGANATLVRVGAYYHDIGKLKYPMYFSENQMGENPHDNLDPYSSAKIIIQHIQNGIDIANEKRLPKSIKSIIQEHQGTTLVKYFYFKATKRYSDEGVDEADFRYKGPIPESRESAIVMLADSVEAGVRSIMKDGNDIGRADEMIKNIIKDKLDDGQLNNCDLTMKDLETIRHSFVKVFEGMYHQRVSYPKSEELKEASKHNKEVMEKKEKEKEK</sequence>
<evidence type="ECO:0000313" key="5">
    <source>
        <dbReference type="Proteomes" id="UP000823611"/>
    </source>
</evidence>
<feature type="transmembrane region" description="Helical" evidence="2">
    <location>
        <begin position="328"/>
        <end position="356"/>
    </location>
</feature>
<feature type="transmembrane region" description="Helical" evidence="2">
    <location>
        <begin position="387"/>
        <end position="409"/>
    </location>
</feature>
<evidence type="ECO:0000313" key="4">
    <source>
        <dbReference type="EMBL" id="MBO8435044.1"/>
    </source>
</evidence>
<dbReference type="InterPro" id="IPR006674">
    <property type="entry name" value="HD_domain"/>
</dbReference>
<dbReference type="InterPro" id="IPR006675">
    <property type="entry name" value="HDIG_dom"/>
</dbReference>
<dbReference type="Pfam" id="PF07698">
    <property type="entry name" value="7TM-7TMR_HD"/>
    <property type="match status" value="1"/>
</dbReference>
<dbReference type="InterPro" id="IPR011621">
    <property type="entry name" value="Metal-dep_PHydrolase_7TM_intra"/>
</dbReference>
<keyword evidence="2" id="KW-0472">Membrane</keyword>
<keyword evidence="2" id="KW-1133">Transmembrane helix</keyword>
<feature type="region of interest" description="Disordered" evidence="1">
    <location>
        <begin position="684"/>
        <end position="706"/>
    </location>
</feature>
<proteinExistence type="predicted"/>
<gene>
    <name evidence="4" type="ORF">IAC55_06970</name>
</gene>
<dbReference type="PANTHER" id="PTHR36442">
    <property type="entry name" value="CYCLIC-DI-AMP PHOSPHODIESTERASE PGPH"/>
    <property type="match status" value="1"/>
</dbReference>
<dbReference type="PROSITE" id="PS51831">
    <property type="entry name" value="HD"/>
    <property type="match status" value="1"/>
</dbReference>
<dbReference type="Pfam" id="PF07697">
    <property type="entry name" value="7TMR-HDED"/>
    <property type="match status" value="1"/>
</dbReference>
<comment type="caution">
    <text evidence="4">The sequence shown here is derived from an EMBL/GenBank/DDBJ whole genome shotgun (WGS) entry which is preliminary data.</text>
</comment>
<name>A0A9D9E140_9FIRM</name>
<feature type="transmembrane region" description="Helical" evidence="2">
    <location>
        <begin position="263"/>
        <end position="286"/>
    </location>
</feature>
<reference evidence="4" key="1">
    <citation type="submission" date="2020-10" db="EMBL/GenBank/DDBJ databases">
        <authorList>
            <person name="Gilroy R."/>
        </authorList>
    </citation>
    <scope>NUCLEOTIDE SEQUENCE</scope>
    <source>
        <strain evidence="4">F6-4510</strain>
    </source>
</reference>
<evidence type="ECO:0000259" key="3">
    <source>
        <dbReference type="PROSITE" id="PS51831"/>
    </source>
</evidence>
<dbReference type="InterPro" id="IPR011624">
    <property type="entry name" value="Metal-dep_PHydrolase_7TM_extra"/>
</dbReference>
<feature type="domain" description="HD" evidence="3">
    <location>
        <begin position="475"/>
        <end position="618"/>
    </location>
</feature>
<keyword evidence="2" id="KW-0812">Transmembrane</keyword>
<dbReference type="InterPro" id="IPR003607">
    <property type="entry name" value="HD/PDEase_dom"/>
</dbReference>
<dbReference type="Proteomes" id="UP000823611">
    <property type="component" value="Unassembled WGS sequence"/>
</dbReference>
<dbReference type="CDD" id="cd00077">
    <property type="entry name" value="HDc"/>
    <property type="match status" value="1"/>
</dbReference>
<protein>
    <submittedName>
        <fullName evidence="4">HDIG domain-containing protein</fullName>
    </submittedName>
</protein>
<dbReference type="NCBIfam" id="TIGR00277">
    <property type="entry name" value="HDIG"/>
    <property type="match status" value="1"/>
</dbReference>
<dbReference type="SMART" id="SM00471">
    <property type="entry name" value="HDc"/>
    <property type="match status" value="1"/>
</dbReference>
<feature type="transmembrane region" description="Helical" evidence="2">
    <location>
        <begin position="12"/>
        <end position="31"/>
    </location>
</feature>
<organism evidence="4 5">
    <name type="scientific">Candidatus Fimicola merdigallinarum</name>
    <dbReference type="NCBI Taxonomy" id="2840819"/>
    <lineage>
        <taxon>Bacteria</taxon>
        <taxon>Bacillati</taxon>
        <taxon>Bacillota</taxon>
        <taxon>Clostridia</taxon>
        <taxon>Lachnospirales</taxon>
        <taxon>Lachnospiraceae</taxon>
        <taxon>Lachnospiraceae incertae sedis</taxon>
        <taxon>Candidatus Fimicola</taxon>
    </lineage>
</organism>
<evidence type="ECO:0000256" key="2">
    <source>
        <dbReference type="SAM" id="Phobius"/>
    </source>
</evidence>
<dbReference type="EMBL" id="JADIMX010000128">
    <property type="protein sequence ID" value="MBO8435044.1"/>
    <property type="molecule type" value="Genomic_DNA"/>
</dbReference>
<dbReference type="Pfam" id="PF01966">
    <property type="entry name" value="HD"/>
    <property type="match status" value="1"/>
</dbReference>
<evidence type="ECO:0000256" key="1">
    <source>
        <dbReference type="SAM" id="MobiDB-lite"/>
    </source>
</evidence>
<reference evidence="4" key="2">
    <citation type="journal article" date="2021" name="PeerJ">
        <title>Extensive microbial diversity within the chicken gut microbiome revealed by metagenomics and culture.</title>
        <authorList>
            <person name="Gilroy R."/>
            <person name="Ravi A."/>
            <person name="Getino M."/>
            <person name="Pursley I."/>
            <person name="Horton D.L."/>
            <person name="Alikhan N.F."/>
            <person name="Baker D."/>
            <person name="Gharbi K."/>
            <person name="Hall N."/>
            <person name="Watson M."/>
            <person name="Adriaenssens E.M."/>
            <person name="Foster-Nyarko E."/>
            <person name="Jarju S."/>
            <person name="Secka A."/>
            <person name="Antonio M."/>
            <person name="Oren A."/>
            <person name="Chaudhuri R.R."/>
            <person name="La Ragione R."/>
            <person name="Hildebrand F."/>
            <person name="Pallen M.J."/>
        </authorList>
    </citation>
    <scope>NUCLEOTIDE SEQUENCE</scope>
    <source>
        <strain evidence="4">F6-4510</strain>
    </source>
</reference>
<feature type="transmembrane region" description="Helical" evidence="2">
    <location>
        <begin position="298"/>
        <end position="316"/>
    </location>
</feature>
<dbReference type="PANTHER" id="PTHR36442:SF1">
    <property type="entry name" value="CYCLIC-DI-AMP PHOSPHODIESTERASE PGPH"/>
    <property type="match status" value="1"/>
</dbReference>
<dbReference type="AlphaFoldDB" id="A0A9D9E140"/>
<accession>A0A9D9E140</accession>
<feature type="transmembrane region" description="Helical" evidence="2">
    <location>
        <begin position="421"/>
        <end position="442"/>
    </location>
</feature>